<feature type="compositionally biased region" description="Basic and acidic residues" evidence="1">
    <location>
        <begin position="783"/>
        <end position="796"/>
    </location>
</feature>
<feature type="compositionally biased region" description="Basic and acidic residues" evidence="1">
    <location>
        <begin position="2151"/>
        <end position="2161"/>
    </location>
</feature>
<feature type="compositionally biased region" description="Basic and acidic residues" evidence="1">
    <location>
        <begin position="3835"/>
        <end position="3845"/>
    </location>
</feature>
<feature type="compositionally biased region" description="Basic and acidic residues" evidence="1">
    <location>
        <begin position="1452"/>
        <end position="1495"/>
    </location>
</feature>
<feature type="compositionally biased region" description="Basic and acidic residues" evidence="1">
    <location>
        <begin position="3699"/>
        <end position="3724"/>
    </location>
</feature>
<feature type="compositionally biased region" description="Basic and acidic residues" evidence="1">
    <location>
        <begin position="3074"/>
        <end position="3136"/>
    </location>
</feature>
<feature type="compositionally biased region" description="Basic and acidic residues" evidence="1">
    <location>
        <begin position="3330"/>
        <end position="3345"/>
    </location>
</feature>
<feature type="compositionally biased region" description="Polar residues" evidence="1">
    <location>
        <begin position="4064"/>
        <end position="4076"/>
    </location>
</feature>
<feature type="compositionally biased region" description="Basic and acidic residues" evidence="1">
    <location>
        <begin position="3773"/>
        <end position="3785"/>
    </location>
</feature>
<feature type="compositionally biased region" description="Polar residues" evidence="1">
    <location>
        <begin position="2694"/>
        <end position="2703"/>
    </location>
</feature>
<feature type="compositionally biased region" description="Basic and acidic residues" evidence="1">
    <location>
        <begin position="3732"/>
        <end position="3742"/>
    </location>
</feature>
<feature type="compositionally biased region" description="Polar residues" evidence="1">
    <location>
        <begin position="3920"/>
        <end position="3935"/>
    </location>
</feature>
<feature type="compositionally biased region" description="Basic and acidic residues" evidence="1">
    <location>
        <begin position="1793"/>
        <end position="1814"/>
    </location>
</feature>
<feature type="compositionally biased region" description="Basic and acidic residues" evidence="1">
    <location>
        <begin position="2856"/>
        <end position="2867"/>
    </location>
</feature>
<feature type="compositionally biased region" description="Basic and acidic residues" evidence="1">
    <location>
        <begin position="2887"/>
        <end position="2925"/>
    </location>
</feature>
<feature type="compositionally biased region" description="Basic and acidic residues" evidence="1">
    <location>
        <begin position="4255"/>
        <end position="4268"/>
    </location>
</feature>
<comment type="caution">
    <text evidence="2">The sequence shown here is derived from an EMBL/GenBank/DDBJ whole genome shotgun (WGS) entry which is preliminary data.</text>
</comment>
<feature type="compositionally biased region" description="Basic and acidic residues" evidence="1">
    <location>
        <begin position="964"/>
        <end position="979"/>
    </location>
</feature>
<feature type="compositionally biased region" description="Polar residues" evidence="1">
    <location>
        <begin position="3565"/>
        <end position="3586"/>
    </location>
</feature>
<feature type="compositionally biased region" description="Polar residues" evidence="1">
    <location>
        <begin position="691"/>
        <end position="711"/>
    </location>
</feature>
<dbReference type="Proteomes" id="UP000215902">
    <property type="component" value="Unassembled WGS sequence"/>
</dbReference>
<feature type="compositionally biased region" description="Basic and acidic residues" evidence="1">
    <location>
        <begin position="1570"/>
        <end position="1590"/>
    </location>
</feature>
<feature type="compositionally biased region" description="Polar residues" evidence="1">
    <location>
        <begin position="1841"/>
        <end position="1851"/>
    </location>
</feature>
<feature type="compositionally biased region" description="Polar residues" evidence="1">
    <location>
        <begin position="2550"/>
        <end position="2568"/>
    </location>
</feature>
<keyword evidence="3" id="KW-1185">Reference proteome</keyword>
<feature type="compositionally biased region" description="Basic and acidic residues" evidence="1">
    <location>
        <begin position="4313"/>
        <end position="4322"/>
    </location>
</feature>
<feature type="compositionally biased region" description="Polar residues" evidence="1">
    <location>
        <begin position="261"/>
        <end position="271"/>
    </location>
</feature>
<feature type="compositionally biased region" description="Basic and acidic residues" evidence="1">
    <location>
        <begin position="677"/>
        <end position="687"/>
    </location>
</feature>
<feature type="compositionally biased region" description="Polar residues" evidence="1">
    <location>
        <begin position="2495"/>
        <end position="2507"/>
    </location>
</feature>
<evidence type="ECO:0000256" key="1">
    <source>
        <dbReference type="SAM" id="MobiDB-lite"/>
    </source>
</evidence>
<feature type="compositionally biased region" description="Basic and acidic residues" evidence="1">
    <location>
        <begin position="3385"/>
        <end position="3396"/>
    </location>
</feature>
<protein>
    <submittedName>
        <fullName evidence="2">Uncharacterized protein</fullName>
    </submittedName>
</protein>
<feature type="compositionally biased region" description="Basic and acidic residues" evidence="1">
    <location>
        <begin position="1822"/>
        <end position="1840"/>
    </location>
</feature>
<feature type="compositionally biased region" description="Basic and acidic residues" evidence="1">
    <location>
        <begin position="990"/>
        <end position="999"/>
    </location>
</feature>
<feature type="compositionally biased region" description="Polar residues" evidence="1">
    <location>
        <begin position="2649"/>
        <end position="2663"/>
    </location>
</feature>
<feature type="compositionally biased region" description="Polar residues" evidence="1">
    <location>
        <begin position="2321"/>
        <end position="2334"/>
    </location>
</feature>
<feature type="region of interest" description="Disordered" evidence="1">
    <location>
        <begin position="1"/>
        <end position="55"/>
    </location>
</feature>
<feature type="compositionally biased region" description="Polar residues" evidence="1">
    <location>
        <begin position="3367"/>
        <end position="3384"/>
    </location>
</feature>
<sequence length="4503" mass="493832">MLRSAESYSGGPPQRGRPLWHSGSARVGAARHSSASSRLQLQQLDNRNDPGVSSALNSLRQTRSHLDSMSNDINRFLTEQRLSSVSYSPDSLADQQRSAYAARSRSISPSYYGGDHQSATRHRLGAPLSSGYDNSASNVGRTPTRVYRYPTDPNLAMSKPRHDAPPTPPPAATFQEIELIQLKRENAELNNKVKSQVARLSSLMPVARQLETQLALREAQVTQLTDALSRRDHENRQLLSANAQLNKALQSVERVQDDHTISSQTEQTASPSDEHSVEKDQKAMTDNENQLEHIETTHSSNTDLVKRLIPMAPSTVRSFDYVKQQLDESQAILKRQQELLDEMDEDRKASAPGARQRHLPESAARRQGVAAFRSRSLTPDSGQRGAALSSAGGSELGDSMQQLIADGRQKDATIRSLSGQVGSLLAERDERSANQAHVRDGLLDLEADLDRLADLPEAANLQHELQPLMEKVRRLTRRAAIGERTDVHSRQRLGDTTASFSDDGLHEIPIRTADQWQPQQQPQGMPMGAPVEQQPQQQPQGMPMGAPVEQQPQQQPQGMPMGAPVEQQPQQQPQGMPMGAPAEQQPQQQRNQSHMPMSFSMDDSSSNDAAESTEYSKDSDVYYDAVDGKTVEGTNQKKPSKKMRRSKPSAKSSMLDKKRDGQLSDEQSSHPIFDAPARSDTHSEHTLTRPIVSNSLNDELSTDSTASWTSLDKSKLEKSAASVTEDDAQEKIKPTKENLGSRVNQEKSDLIDNRTVAQPSSAPKPDRDSFDGLPNATSLQSGEEPHQDRDGPEEQHQLPMRMRIPMSLSNTADGTYPDFADNFGKDLESVMTKKESSLMSAAPETYEGKYRLEPTDGIDSRTGTALDKDVRSKEHVGEEQKPRSQRLRKPESPLQISGVTDQIRLDSLSGSEKQSTSESIKTESSKKPRKKSGRRKKNKKSKSTRQSTSDGSQDWHSGSTDDDSGSKDVKYGKERKEASFEQSSQAKSSGSDKSDEASVKKPSAKRSTKRDNRQKASAKASKSSSDEVHSDLDSEKAKIKSGYDGKFSKAPHAEAKADAIEATQAPSHGSVDFDSQHSIQSLEPAQTQPDSRKYTMRELPVQSDNDDKDPKKLPGVSGSSMANQFTDESQSKDTMSSPNSSEGHIDSDSPKKLRKIVSDKSISHSFAVDIVEAKDPAEEPRSQLFNSSQPDLPRLSVERPADSGKHEQPFDHCATNSKEDPSGERFFEEHQQQADSGEPKSHPPIRGQLDENECDKSASLKQGAGPSEFDSGGPNKQDPQSRSAENNPREANENRRYPSVDKSESLSSSSEGNSETSQPDEPRDNFGTQQSDRRQSQTSENEPGDNSYDNQQPHLTKGTLKDPHPNSPSYTKPDGNSVDQIGERSAMRSSENFPVDPLDEKSGKGLSDSHSVHSKYENAGMKPSDSQEEDSTGGISNARSIKTHHPVVPTDNRSEIRPPDRDIADSTEGKSDMGPSDKRLTDLTDKKSDMRLSDRDPEESTDERSGPRPSIGHLAKQTEKPSGIQKSDNHPGDLTDENLADIRPSDRHPADSAGEESQEGPSDGNLANQADKKSDRHPVDPTNKRSDVRQSDTYPVGSIDERARLEPSGSLLTDPTYERSKMGLTDTHPMELTIEKSDMRPSDSQSVYQRNERSRIGLTDTDPVDSTDENSDMGLSDRQPTVPIESRVQQPDRNSHDSSVERSDMKQFDSHPIDSTAERFGLRLSDNRPEDATDKKSEMKQFDRRSADLTEEKSELRPSLTHPVDQMDEKYGITPSDNQLANQTDGRSGMQQSDRHSKDSVDETSDMRPFDSHVAHPSYIRSDTRPSDTHPADSTGERSDLSPSESHSGNPPDNGFGMGPSKSHPADLTDEQADIKPSVRHPVDRTDVGSDLKPLDSRLVGAKNDASDNFNKYSANSTDGKSDMEPSDRFAAGLADEKSQMSPSSYSHLVDQHKTNLEMLPSHDRQFDAIESMSERLPSDNLQPETTEDNPVILPSDISQTDPRISTIPPPESRQANAAQKRLQTPPLDRSHTDVSECSSGILLSDGYKPDGTNSMSRRAHLDGHQFDAIDGTSEVPPSYVQQSDAAESTLGIPPLDGHHPATTRENSEMLYLGGSELAASESAPSNHAISDDKDHPTATGIKSRTSPSGGREHDAAEESYGKFSSDGHSPNLIETRSVMPLTDGPQPESNENSSKMLLSDGCQRDAAESMSGTPLSDGHQSATVDSTSEVSPVHGRQPDTTENTSEFRKPYKTESTSRMLPFAGYQPDERNSISKKPPSDDLQPETAKDRSKKELSDSHQSDLTEGDSRILPSDGRQLDATETGSRTLCSGQPDTAERTLETLSTGDNRQDATESRSQMSSSAGRLPEASKFNSEMPRSDGNKHRAVESKSEMPCSGVGQPIKIDSTSEVPPLDGHQPDATESMSGKTALDGRNPDTTEDNSGKFPLGIRPDATASQLVVPEITESIFKVVPSENSQRDINVIESGSGLLPLDVNQTQATESSLGMPSSDGRQPDESEKGSVMLPSDNRQSETTERASRMLPSDGRQPNYATESSLGMSYSEGNQPDATDRTSLMPLVENYQPEATERISRMLPSDGGKPDVTDDGAEWVPIDNRKLCDATESRSGMLPSERSKLDATDSLSGVPLAEQTNKNPKLQSSDSDLNSREDESSKKRSSESHSRDRVDSKARELQSKSQSQILDQNESRPSESDSRDSTDTDAQMDAPDSSKPRPTKVLHNRQISDNHQLGSAARGPRLLPSQSHQPDVSEILDHQFNPTESTSLSRTIPSQSPCDSNDEKYGSDASENYHLESTEAKPKSQNLDSHSSDSSEMSESDISHGPKATSAKDMLGSRVSGDCKPDPKKDKSGMLSSDGPQSDPTKSGSPDLDNRKFKPAEEHTEISSSKTPKDFKDKNANSAASDDRNSDLVALKSRRRSLDSQPSDVTNKEPEKVDVSDHRRLTPSEDLSDSQPGMLPLDKHSNDSTNDGPDLRDSSSYQQEQAIDERRKRPLKLRDSQNSATEESESDAADAYKLGPTVSKSRNQNLGSYSSDFDSSKRVPGSDASDSNEVISANDRPKSPKSDDSQLRIKLDRSGKPPSDHYSYESLDEKSRSGASDSRQRGLTKDDPGSKPLEGHRSLVVKSRQLDSSPDKPSDTGNSKKLSAGSHASDNDQIGLRSETHPSSRHKQSSESEIRLSENPETESKHSDREHGSHLTDNGEGSESLQSDKQRFSSSKAEDLLRLTPEKKSILDQEGSSLKDRTTAKKEKHYSTSRSDAVRVSSVKGELASLQGEKSKDATETSDKDTDSNESEAHEESSNSSARKIKRKLKSDRNTSKKKHDVERPEQTGQGSIDSAENLNLVKKQSEDQNIAYDSSSDDISQKSTTEAERDNKDGRASRNKPGRKQTDSRAAPRKQSETQGHENTSRDVSEIGTDESVSEGLVPKSGEVKLPSALESSPAADDAINNRQVKGEYYEDTTKPQDDSKSNSCESSFKRNEKATRSDSKGSKSLKRKAASSHNLSLAEASKDAKTSNQPIHDTDKSKHQEPHDNDIVQKEGAIVYDEQPISTQSVSGGHANHSNHTTSASLDVEKRKAATSERRDDTPWRSDEGVPPGDKGVEKSSDKRRARVNGGINESTDDAIKDFDTNHSVETQDGKTHSSDANREDVRSHGGPKSSKYLPENKTDQMDDQFTQQSLRSHPVDSTDEDKKQTSENSRRMDPKGKDTNMFPIDASRHPFDRADSNSKQQPTDSDSPDSTDNRPGSQVSDISEQSQTRDKDDRAEMKSHSSVLDDSTEVSPNRRIDSCDFTVSDDGNKLLTDRDERSNVVKSDYSLSDESKVDEESTESRSTYSNLQPNETAETKGKSTEPLSKAESKPGTANISELTNYGVNSSALEDPESDTEMLSRSLNKRQPKKERKGQTSVTGNVNKISQDGQLKSVGRENAKPGGENRPDEVDAQSSAEKGSIEKQVPDTSMRSAKDDRNSRTLISRLNDSSCSSIAEEIEEEQRDSTSEHVELSQRRGEESQNKETKESDSGEESSGKKASLDYHNENLKPLRNKAALASSKNGQRGSQGKQSIERTKVLTERSSEGSPNSIAENLEQQKSETEDPFLASKSLKKLRPRENKDSYTDQMPAANEQAGENEDAESDTKNQLNSDADDSESDKSPSSEPLTRDTKNSASEKRSLTQHPVPDNDDSSSEQLAENKQQICDFKKASLDKKLPAEQTNADKSVSPNDTTDQAKAMLPSQLEGESSTTREERKNAHRQEITDNSESNSDSEGRVSQPADESVSPSDTADQAEAMLPRQLEGESSATKDEQKDARPPQSSDSSESPSDTEGRISKPADESVSPSDSRDQAEAMLPRELEAKSIAIRDERKDAYPRNHSDDSESPSDSKRRASKPADESVSPSDAKDQAKAMLPRQLEDKSVSPSDTTDQAEAMLPRQLGRESSAPEMNRKTIIPETFLLILIVSVTPKVEPENLRRSPFHRVTPKIKLKPFFCVGC</sequence>
<feature type="region of interest" description="Disordered" evidence="1">
    <location>
        <begin position="2486"/>
        <end position="4454"/>
    </location>
</feature>
<feature type="compositionally biased region" description="Polar residues" evidence="1">
    <location>
        <begin position="3154"/>
        <end position="3171"/>
    </location>
</feature>
<feature type="compositionally biased region" description="Basic and acidic residues" evidence="1">
    <location>
        <begin position="2287"/>
        <end position="2309"/>
    </location>
</feature>
<feature type="compositionally biased region" description="Basic and acidic residues" evidence="1">
    <location>
        <begin position="3469"/>
        <end position="3485"/>
    </location>
</feature>
<feature type="compositionally biased region" description="Polar residues" evidence="1">
    <location>
        <begin position="131"/>
        <end position="141"/>
    </location>
</feature>
<feature type="compositionally biased region" description="Polar residues" evidence="1">
    <location>
        <begin position="1775"/>
        <end position="1792"/>
    </location>
</feature>
<feature type="compositionally biased region" description="Basic and acidic residues" evidence="1">
    <location>
        <begin position="3292"/>
        <end position="3316"/>
    </location>
</feature>
<feature type="compositionally biased region" description="Polar residues" evidence="1">
    <location>
        <begin position="4090"/>
        <end position="4100"/>
    </location>
</feature>
<feature type="compositionally biased region" description="Basic and acidic residues" evidence="1">
    <location>
        <begin position="3859"/>
        <end position="3874"/>
    </location>
</feature>
<feature type="compositionally biased region" description="Basic residues" evidence="1">
    <location>
        <begin position="638"/>
        <end position="648"/>
    </location>
</feature>
<feature type="compositionally biased region" description="Basic and acidic residues" evidence="1">
    <location>
        <begin position="3588"/>
        <end position="3609"/>
    </location>
</feature>
<reference evidence="2 3" key="1">
    <citation type="submission" date="2017-06" db="EMBL/GenBank/DDBJ databases">
        <title>A platform for efficient transgenesis in Macrostomum lignano, a flatworm model organism for stem cell research.</title>
        <authorList>
            <person name="Berezikov E."/>
        </authorList>
    </citation>
    <scope>NUCLEOTIDE SEQUENCE [LARGE SCALE GENOMIC DNA]</scope>
    <source>
        <strain evidence="2">DV1</strain>
        <tissue evidence="2">Whole organism</tissue>
    </source>
</reference>
<accession>A0A267H847</accession>
<feature type="compositionally biased region" description="Polar residues" evidence="1">
    <location>
        <begin position="2188"/>
        <end position="2197"/>
    </location>
</feature>
<feature type="compositionally biased region" description="Basic and acidic residues" evidence="1">
    <location>
        <begin position="2945"/>
        <end position="2962"/>
    </location>
</feature>
<proteinExistence type="predicted"/>
<feature type="compositionally biased region" description="Basic and acidic residues" evidence="1">
    <location>
        <begin position="4163"/>
        <end position="4185"/>
    </location>
</feature>
<name>A0A267H847_9PLAT</name>
<feature type="compositionally biased region" description="Basic and acidic residues" evidence="1">
    <location>
        <begin position="272"/>
        <end position="285"/>
    </location>
</feature>
<feature type="compositionally biased region" description="Basic and acidic residues" evidence="1">
    <location>
        <begin position="1969"/>
        <end position="1978"/>
    </location>
</feature>
<evidence type="ECO:0000313" key="2">
    <source>
        <dbReference type="EMBL" id="PAA94490.1"/>
    </source>
</evidence>
<feature type="compositionally biased region" description="Low complexity" evidence="1">
    <location>
        <begin position="1305"/>
        <end position="1317"/>
    </location>
</feature>
<feature type="compositionally biased region" description="Low complexity" evidence="1">
    <location>
        <begin position="22"/>
        <end position="44"/>
    </location>
</feature>
<feature type="compositionally biased region" description="Basic and acidic residues" evidence="1">
    <location>
        <begin position="1217"/>
        <end position="1241"/>
    </location>
</feature>
<feature type="compositionally biased region" description="Polar residues" evidence="1">
    <location>
        <begin position="3759"/>
        <end position="3772"/>
    </location>
</feature>
<feature type="compositionally biased region" description="Basic and acidic residues" evidence="1">
    <location>
        <begin position="1881"/>
        <end position="1896"/>
    </location>
</feature>
<feature type="compositionally biased region" description="Polar residues" evidence="1">
    <location>
        <begin position="3846"/>
        <end position="3858"/>
    </location>
</feature>
<feature type="compositionally biased region" description="Polar residues" evidence="1">
    <location>
        <begin position="1907"/>
        <end position="1919"/>
    </location>
</feature>
<feature type="compositionally biased region" description="Basic and acidic residues" evidence="1">
    <location>
        <begin position="866"/>
        <end position="882"/>
    </location>
</feature>
<feature type="compositionally biased region" description="Basic and acidic residues" evidence="1">
    <location>
        <begin position="2704"/>
        <end position="2717"/>
    </location>
</feature>
<feature type="compositionally biased region" description="Basic and acidic residues" evidence="1">
    <location>
        <begin position="3225"/>
        <end position="3264"/>
    </location>
</feature>
<feature type="compositionally biased region" description="Polar residues" evidence="1">
    <location>
        <begin position="1117"/>
        <end position="1142"/>
    </location>
</feature>
<feature type="compositionally biased region" description="Basic and acidic residues" evidence="1">
    <location>
        <begin position="3639"/>
        <end position="3669"/>
    </location>
</feature>
<feature type="compositionally biased region" description="Basic and acidic residues" evidence="1">
    <location>
        <begin position="2614"/>
        <end position="2623"/>
    </location>
</feature>
<feature type="compositionally biased region" description="Low complexity" evidence="1">
    <location>
        <begin position="2823"/>
        <end position="2832"/>
    </location>
</feature>
<feature type="compositionally biased region" description="Basic residues" evidence="1">
    <location>
        <begin position="927"/>
        <end position="943"/>
    </location>
</feature>
<feature type="compositionally biased region" description="Basic and acidic residues" evidence="1">
    <location>
        <begin position="3492"/>
        <end position="3506"/>
    </location>
</feature>
<feature type="region of interest" description="Disordered" evidence="1">
    <location>
        <begin position="1173"/>
        <end position="1928"/>
    </location>
</feature>
<dbReference type="EMBL" id="NIVC01000010">
    <property type="protein sequence ID" value="PAA94490.1"/>
    <property type="molecule type" value="Genomic_DNA"/>
</dbReference>
<feature type="compositionally biased region" description="Basic and acidic residues" evidence="1">
    <location>
        <begin position="4211"/>
        <end position="4222"/>
    </location>
</feature>
<feature type="compositionally biased region" description="Basic and acidic residues" evidence="1">
    <location>
        <begin position="3002"/>
        <end position="3014"/>
    </location>
</feature>
<feature type="region of interest" description="Disordered" evidence="1">
    <location>
        <begin position="833"/>
        <end position="1156"/>
    </location>
</feature>
<feature type="compositionally biased region" description="Low complexity" evidence="1">
    <location>
        <begin position="517"/>
        <end position="608"/>
    </location>
</feature>
<feature type="region of interest" description="Disordered" evidence="1">
    <location>
        <begin position="516"/>
        <end position="801"/>
    </location>
</feature>
<feature type="compositionally biased region" description="Basic and acidic residues" evidence="1">
    <location>
        <begin position="2378"/>
        <end position="2392"/>
    </location>
</feature>
<feature type="compositionally biased region" description="Acidic residues" evidence="1">
    <location>
        <begin position="1662"/>
        <end position="1671"/>
    </location>
</feature>
<feature type="compositionally biased region" description="Basic and acidic residues" evidence="1">
    <location>
        <begin position="2530"/>
        <end position="2539"/>
    </location>
</feature>
<evidence type="ECO:0000313" key="3">
    <source>
        <dbReference type="Proteomes" id="UP000215902"/>
    </source>
</evidence>
<feature type="region of interest" description="Disordered" evidence="1">
    <location>
        <begin position="255"/>
        <end position="285"/>
    </location>
</feature>
<feature type="compositionally biased region" description="Polar residues" evidence="1">
    <location>
        <begin position="2775"/>
        <end position="2794"/>
    </location>
</feature>
<feature type="compositionally biased region" description="Basic and acidic residues" evidence="1">
    <location>
        <begin position="1693"/>
        <end position="1756"/>
    </location>
</feature>
<feature type="compositionally biased region" description="Polar residues" evidence="1">
    <location>
        <begin position="3037"/>
        <end position="3052"/>
    </location>
</feature>
<feature type="compositionally biased region" description="Polar residues" evidence="1">
    <location>
        <begin position="4199"/>
        <end position="4208"/>
    </location>
</feature>
<dbReference type="STRING" id="282301.A0A267H847"/>
<gene>
    <name evidence="2" type="ORF">BOX15_Mlig001306g1</name>
</gene>
<feature type="compositionally biased region" description="Polar residues" evidence="1">
    <location>
        <begin position="3214"/>
        <end position="3224"/>
    </location>
</feature>
<feature type="region of interest" description="Disordered" evidence="1">
    <location>
        <begin position="344"/>
        <end position="395"/>
    </location>
</feature>
<organism evidence="2 3">
    <name type="scientific">Macrostomum lignano</name>
    <dbReference type="NCBI Taxonomy" id="282301"/>
    <lineage>
        <taxon>Eukaryota</taxon>
        <taxon>Metazoa</taxon>
        <taxon>Spiralia</taxon>
        <taxon>Lophotrochozoa</taxon>
        <taxon>Platyhelminthes</taxon>
        <taxon>Rhabditophora</taxon>
        <taxon>Macrostomorpha</taxon>
        <taxon>Macrostomida</taxon>
        <taxon>Macrostomidae</taxon>
        <taxon>Macrostomum</taxon>
    </lineage>
</organism>
<feature type="compositionally biased region" description="Basic and acidic residues" evidence="1">
    <location>
        <begin position="1287"/>
        <end position="1304"/>
    </location>
</feature>
<feature type="compositionally biased region" description="Basic and acidic residues" evidence="1">
    <location>
        <begin position="614"/>
        <end position="630"/>
    </location>
</feature>
<feature type="compositionally biased region" description="Basic and acidic residues" evidence="1">
    <location>
        <begin position="3177"/>
        <end position="3213"/>
    </location>
</feature>
<feature type="compositionally biased region" description="Basic and acidic residues" evidence="1">
    <location>
        <begin position="1143"/>
        <end position="1156"/>
    </location>
</feature>
<feature type="compositionally biased region" description="Polar residues" evidence="1">
    <location>
        <begin position="1076"/>
        <end position="1089"/>
    </location>
</feature>
<feature type="compositionally biased region" description="Polar residues" evidence="1">
    <location>
        <begin position="2211"/>
        <end position="2231"/>
    </location>
</feature>
<feature type="compositionally biased region" description="Basic and acidic residues" evidence="1">
    <location>
        <begin position="3537"/>
        <end position="3554"/>
    </location>
</feature>
<feature type="compositionally biased region" description="Basic and acidic residues" evidence="1">
    <location>
        <begin position="1196"/>
        <end position="1210"/>
    </location>
</feature>
<feature type="compositionally biased region" description="Polar residues" evidence="1">
    <location>
        <begin position="2869"/>
        <end position="2883"/>
    </location>
</feature>
<feature type="compositionally biased region" description="Low complexity" evidence="1">
    <location>
        <begin position="980"/>
        <end position="989"/>
    </location>
</feature>
<feature type="compositionally biased region" description="Basic and acidic residues" evidence="1">
    <location>
        <begin position="4352"/>
        <end position="4403"/>
    </location>
</feature>
<feature type="compositionally biased region" description="Basic and acidic residues" evidence="1">
    <location>
        <begin position="4336"/>
        <end position="4345"/>
    </location>
</feature>
<feature type="compositionally biased region" description="Basic and acidic residues" evidence="1">
    <location>
        <begin position="2796"/>
        <end position="2817"/>
    </location>
</feature>
<feature type="compositionally biased region" description="Polar residues" evidence="1">
    <location>
        <begin position="4224"/>
        <end position="4240"/>
    </location>
</feature>
<feature type="compositionally biased region" description="Polar residues" evidence="1">
    <location>
        <begin position="3346"/>
        <end position="3357"/>
    </location>
</feature>
<feature type="compositionally biased region" description="Basic and acidic residues" evidence="1">
    <location>
        <begin position="4077"/>
        <end position="4089"/>
    </location>
</feature>
<feature type="compositionally biased region" description="Polar residues" evidence="1">
    <location>
        <begin position="3877"/>
        <end position="3893"/>
    </location>
</feature>
<feature type="compositionally biased region" description="Basic and acidic residues" evidence="1">
    <location>
        <begin position="4008"/>
        <end position="4054"/>
    </location>
</feature>
<feature type="compositionally biased region" description="Basic and acidic residues" evidence="1">
    <location>
        <begin position="3812"/>
        <end position="3825"/>
    </location>
</feature>
<feature type="compositionally biased region" description="Basic and acidic residues" evidence="1">
    <location>
        <begin position="3939"/>
        <end position="3954"/>
    </location>
</feature>
<feature type="compositionally biased region" description="Low complexity" evidence="1">
    <location>
        <begin position="4323"/>
        <end position="4335"/>
    </location>
</feature>
<feature type="region of interest" description="Disordered" evidence="1">
    <location>
        <begin position="109"/>
        <end position="147"/>
    </location>
</feature>
<feature type="region of interest" description="Disordered" evidence="1">
    <location>
        <begin position="1969"/>
        <end position="2450"/>
    </location>
</feature>
<feature type="compositionally biased region" description="Polar residues" evidence="1">
    <location>
        <begin position="3786"/>
        <end position="3797"/>
    </location>
</feature>
<feature type="compositionally biased region" description="Basic and acidic residues" evidence="1">
    <location>
        <begin position="3414"/>
        <end position="3429"/>
    </location>
</feature>
<feature type="compositionally biased region" description="Basic and acidic residues" evidence="1">
    <location>
        <begin position="2664"/>
        <end position="2693"/>
    </location>
</feature>
<feature type="compositionally biased region" description="Basic residues" evidence="1">
    <location>
        <begin position="3908"/>
        <end position="3917"/>
    </location>
</feature>
<feature type="compositionally biased region" description="Basic and acidic residues" evidence="1">
    <location>
        <begin position="1024"/>
        <end position="1059"/>
    </location>
</feature>